<organism evidence="3 4">
    <name type="scientific">Homarus americanus</name>
    <name type="common">American lobster</name>
    <dbReference type="NCBI Taxonomy" id="6706"/>
    <lineage>
        <taxon>Eukaryota</taxon>
        <taxon>Metazoa</taxon>
        <taxon>Ecdysozoa</taxon>
        <taxon>Arthropoda</taxon>
        <taxon>Crustacea</taxon>
        <taxon>Multicrustacea</taxon>
        <taxon>Malacostraca</taxon>
        <taxon>Eumalacostraca</taxon>
        <taxon>Eucarida</taxon>
        <taxon>Decapoda</taxon>
        <taxon>Pleocyemata</taxon>
        <taxon>Astacidea</taxon>
        <taxon>Nephropoidea</taxon>
        <taxon>Nephropidae</taxon>
        <taxon>Homarus</taxon>
    </lineage>
</organism>
<accession>A0A8J5MS25</accession>
<dbReference type="AlphaFoldDB" id="A0A8J5MS25"/>
<evidence type="ECO:0000313" key="3">
    <source>
        <dbReference type="EMBL" id="KAG7161813.1"/>
    </source>
</evidence>
<dbReference type="GO" id="GO:0035091">
    <property type="term" value="F:phosphatidylinositol binding"/>
    <property type="evidence" value="ECO:0007669"/>
    <property type="project" value="TreeGrafter"/>
</dbReference>
<keyword evidence="4" id="KW-1185">Reference proteome</keyword>
<dbReference type="GO" id="GO:0008526">
    <property type="term" value="F:phosphatidylinositol transfer activity"/>
    <property type="evidence" value="ECO:0007669"/>
    <property type="project" value="TreeGrafter"/>
</dbReference>
<feature type="compositionally biased region" description="Polar residues" evidence="1">
    <location>
        <begin position="232"/>
        <end position="247"/>
    </location>
</feature>
<dbReference type="InterPro" id="IPR001666">
    <property type="entry name" value="PI_transfer"/>
</dbReference>
<feature type="domain" description="Phosphatidylinositol transfer protein N-terminal" evidence="2">
    <location>
        <begin position="78"/>
        <end position="223"/>
    </location>
</feature>
<sequence>MLKEYRICMPMTVEEYHIGQLYMIARHSSEQSDGGEGVEVIENKAYTDPIQGSGQFTEKRIHLSGEGLELLSIYRNRQCSVIPRFAIKIRTRYENNNGSSENCLDINEEELKQRTVEHVDILADPVDEKHYKKEEDPSVFKSKKTGRGPLTEGWRDYSDIIMCSYKLVDVSFQVFGLQTRIEDFAQRAIRNILLIGHRQAFAWIDEWYGMTIEDVRDYECGMQKETNEKIRSAQQSAGIVDTETNTQKTDDNKEDNEEEDLDSSENKKTLKKKDSTSSLGTNSSSSISPDKTGYLSSWFKWSS</sequence>
<comment type="caution">
    <text evidence="3">The sequence shown here is derived from an EMBL/GenBank/DDBJ whole genome shotgun (WGS) entry which is preliminary data.</text>
</comment>
<feature type="compositionally biased region" description="Acidic residues" evidence="1">
    <location>
        <begin position="252"/>
        <end position="263"/>
    </location>
</feature>
<reference evidence="3" key="1">
    <citation type="journal article" date="2021" name="Sci. Adv.">
        <title>The American lobster genome reveals insights on longevity, neural, and immune adaptations.</title>
        <authorList>
            <person name="Polinski J.M."/>
            <person name="Zimin A.V."/>
            <person name="Clark K.F."/>
            <person name="Kohn A.B."/>
            <person name="Sadowski N."/>
            <person name="Timp W."/>
            <person name="Ptitsyn A."/>
            <person name="Khanna P."/>
            <person name="Romanova D.Y."/>
            <person name="Williams P."/>
            <person name="Greenwood S.J."/>
            <person name="Moroz L.L."/>
            <person name="Walt D.R."/>
            <person name="Bodnar A.G."/>
        </authorList>
    </citation>
    <scope>NUCLEOTIDE SEQUENCE</scope>
    <source>
        <strain evidence="3">GMGI-L3</strain>
    </source>
</reference>
<feature type="domain" description="Phosphatidylinositol transfer protein N-terminal" evidence="2">
    <location>
        <begin position="2"/>
        <end position="64"/>
    </location>
</feature>
<protein>
    <submittedName>
        <fullName evidence="3">Cytoplasmic phosphatidylinositol transfer protein 1-like</fullName>
    </submittedName>
</protein>
<feature type="compositionally biased region" description="Low complexity" evidence="1">
    <location>
        <begin position="276"/>
        <end position="288"/>
    </location>
</feature>
<dbReference type="PANTHER" id="PTHR10658:SF54">
    <property type="entry name" value="CYTOPLASMIC PHOSPHATIDYLINOSITOL TRANSFER PROTEIN 1"/>
    <property type="match status" value="1"/>
</dbReference>
<dbReference type="Gene3D" id="3.30.530.20">
    <property type="match status" value="2"/>
</dbReference>
<dbReference type="EMBL" id="JAHLQT010028808">
    <property type="protein sequence ID" value="KAG7161813.1"/>
    <property type="molecule type" value="Genomic_DNA"/>
</dbReference>
<gene>
    <name evidence="3" type="primary">rdgBbeta-L</name>
    <name evidence="3" type="ORF">Hamer_G007468</name>
</gene>
<evidence type="ECO:0000256" key="1">
    <source>
        <dbReference type="SAM" id="MobiDB-lite"/>
    </source>
</evidence>
<dbReference type="PANTHER" id="PTHR10658">
    <property type="entry name" value="PHOSPHATIDYLINOSITOL TRANSFER PROTEIN"/>
    <property type="match status" value="1"/>
</dbReference>
<dbReference type="GO" id="GO:0005737">
    <property type="term" value="C:cytoplasm"/>
    <property type="evidence" value="ECO:0007669"/>
    <property type="project" value="TreeGrafter"/>
</dbReference>
<dbReference type="InterPro" id="IPR023393">
    <property type="entry name" value="START-like_dom_sf"/>
</dbReference>
<feature type="compositionally biased region" description="Basic and acidic residues" evidence="1">
    <location>
        <begin position="264"/>
        <end position="275"/>
    </location>
</feature>
<proteinExistence type="predicted"/>
<dbReference type="Pfam" id="PF02121">
    <property type="entry name" value="IP_trans"/>
    <property type="match status" value="2"/>
</dbReference>
<evidence type="ECO:0000259" key="2">
    <source>
        <dbReference type="Pfam" id="PF02121"/>
    </source>
</evidence>
<dbReference type="Proteomes" id="UP000747542">
    <property type="component" value="Unassembled WGS sequence"/>
</dbReference>
<feature type="region of interest" description="Disordered" evidence="1">
    <location>
        <begin position="229"/>
        <end position="303"/>
    </location>
</feature>
<dbReference type="InterPro" id="IPR055261">
    <property type="entry name" value="PI_transfer_N"/>
</dbReference>
<evidence type="ECO:0000313" key="4">
    <source>
        <dbReference type="Proteomes" id="UP000747542"/>
    </source>
</evidence>
<dbReference type="SUPFAM" id="SSF55961">
    <property type="entry name" value="Bet v1-like"/>
    <property type="match status" value="1"/>
</dbReference>
<name>A0A8J5MS25_HOMAM</name>